<comment type="catalytic activity">
    <reaction evidence="10">
        <text>fluoride(in) = fluoride(out)</text>
        <dbReference type="Rhea" id="RHEA:76159"/>
        <dbReference type="ChEBI" id="CHEBI:17051"/>
    </reaction>
    <physiologicalReaction direction="left-to-right" evidence="10">
        <dbReference type="Rhea" id="RHEA:76160"/>
    </physiologicalReaction>
</comment>
<evidence type="ECO:0000256" key="6">
    <source>
        <dbReference type="ARBA" id="ARBA00023065"/>
    </source>
</evidence>
<dbReference type="EMBL" id="DLUI01000030">
    <property type="protein sequence ID" value="DAB39229.1"/>
    <property type="molecule type" value="Genomic_DNA"/>
</dbReference>
<dbReference type="NCBIfam" id="TIGR00494">
    <property type="entry name" value="crcB"/>
    <property type="match status" value="1"/>
</dbReference>
<evidence type="ECO:0000256" key="4">
    <source>
        <dbReference type="ARBA" id="ARBA00022692"/>
    </source>
</evidence>
<dbReference type="PANTHER" id="PTHR28259:SF1">
    <property type="entry name" value="FLUORIDE EXPORT PROTEIN 1-RELATED"/>
    <property type="match status" value="1"/>
</dbReference>
<dbReference type="InterPro" id="IPR003691">
    <property type="entry name" value="FluC"/>
</dbReference>
<dbReference type="PANTHER" id="PTHR28259">
    <property type="entry name" value="FLUORIDE EXPORT PROTEIN 1-RELATED"/>
    <property type="match status" value="1"/>
</dbReference>
<feature type="binding site" evidence="11">
    <location>
        <position position="77"/>
    </location>
    <ligand>
        <name>Na(+)</name>
        <dbReference type="ChEBI" id="CHEBI:29101"/>
        <note>structural</note>
    </ligand>
</feature>
<keyword evidence="3" id="KW-0997">Cell inner membrane</keyword>
<accession>A0A2D3WPP3</accession>
<evidence type="ECO:0000256" key="3">
    <source>
        <dbReference type="ARBA" id="ARBA00022519"/>
    </source>
</evidence>
<keyword evidence="8 11" id="KW-0407">Ion channel</keyword>
<comment type="function">
    <text evidence="11">Fluoride-specific ion channel. Important for reducing fluoride concentration in the cell, thus reducing its toxicity.</text>
</comment>
<evidence type="ECO:0000313" key="12">
    <source>
        <dbReference type="EMBL" id="DAB39229.1"/>
    </source>
</evidence>
<evidence type="ECO:0000256" key="2">
    <source>
        <dbReference type="ARBA" id="ARBA00022475"/>
    </source>
</evidence>
<evidence type="ECO:0000256" key="7">
    <source>
        <dbReference type="ARBA" id="ARBA00023136"/>
    </source>
</evidence>
<dbReference type="HAMAP" id="MF_00454">
    <property type="entry name" value="FluC"/>
    <property type="match status" value="1"/>
</dbReference>
<dbReference type="GO" id="GO:0005886">
    <property type="term" value="C:plasma membrane"/>
    <property type="evidence" value="ECO:0007669"/>
    <property type="project" value="UniProtKB-SubCell"/>
</dbReference>
<reference evidence="12 13" key="1">
    <citation type="journal article" date="2017" name="Front. Microbiol.">
        <title>Comparative Genomic Analysis of the Class Epsilonproteobacteria and Proposed Reclassification to Epsilonbacteraeota (phyl. nov.).</title>
        <authorList>
            <person name="Waite D.W."/>
            <person name="Vanwonterghem I."/>
            <person name="Rinke C."/>
            <person name="Parks D.H."/>
            <person name="Zhang Y."/>
            <person name="Takai K."/>
            <person name="Sievert S.M."/>
            <person name="Simon J."/>
            <person name="Campbell B.J."/>
            <person name="Hanson T.E."/>
            <person name="Woyke T."/>
            <person name="Klotz M.G."/>
            <person name="Hugenholtz P."/>
        </authorList>
    </citation>
    <scope>NUCLEOTIDE SEQUENCE [LARGE SCALE GENOMIC DNA]</scope>
    <source>
        <strain evidence="12">UBA12443</strain>
    </source>
</reference>
<comment type="caution">
    <text evidence="12">The sequence shown here is derived from an EMBL/GenBank/DDBJ whole genome shotgun (WGS) entry which is preliminary data.</text>
</comment>
<keyword evidence="11" id="KW-0813">Transport</keyword>
<comment type="activity regulation">
    <text evidence="11">Na(+) is not transported, but it plays an essential structural role and its presence is essential for fluoride channel function.</text>
</comment>
<comment type="similarity">
    <text evidence="9 11">Belongs to the fluoride channel Fluc/FEX (TC 1.A.43) family.</text>
</comment>
<name>A0A2D3WPP3_9BACT</name>
<dbReference type="Proteomes" id="UP000228859">
    <property type="component" value="Unassembled WGS sequence"/>
</dbReference>
<evidence type="ECO:0000256" key="1">
    <source>
        <dbReference type="ARBA" id="ARBA00004651"/>
    </source>
</evidence>
<dbReference type="GO" id="GO:0062054">
    <property type="term" value="F:fluoride channel activity"/>
    <property type="evidence" value="ECO:0007669"/>
    <property type="project" value="UniProtKB-UniRule"/>
</dbReference>
<proteinExistence type="inferred from homology"/>
<dbReference type="Pfam" id="PF02537">
    <property type="entry name" value="CRCB"/>
    <property type="match status" value="1"/>
</dbReference>
<evidence type="ECO:0000256" key="8">
    <source>
        <dbReference type="ARBA" id="ARBA00023303"/>
    </source>
</evidence>
<evidence type="ECO:0000256" key="5">
    <source>
        <dbReference type="ARBA" id="ARBA00022989"/>
    </source>
</evidence>
<gene>
    <name evidence="11 12" type="primary">crcB</name>
    <name evidence="11" type="synonym">fluC</name>
    <name evidence="12" type="ORF">CFH83_01905</name>
</gene>
<dbReference type="AlphaFoldDB" id="A0A2D3WPP3"/>
<dbReference type="RefSeq" id="WP_294893633.1">
    <property type="nucleotide sequence ID" value="NZ_DLUI01000030.1"/>
</dbReference>
<dbReference type="GO" id="GO:0046872">
    <property type="term" value="F:metal ion binding"/>
    <property type="evidence" value="ECO:0007669"/>
    <property type="project" value="UniProtKB-KW"/>
</dbReference>
<evidence type="ECO:0000256" key="9">
    <source>
        <dbReference type="ARBA" id="ARBA00035120"/>
    </source>
</evidence>
<keyword evidence="5 11" id="KW-1133">Transmembrane helix</keyword>
<comment type="subcellular location">
    <subcellularLocation>
        <location evidence="1 11">Cell membrane</location>
        <topology evidence="1 11">Multi-pass membrane protein</topology>
    </subcellularLocation>
</comment>
<protein>
    <recommendedName>
        <fullName evidence="11">Fluoride-specific ion channel FluC</fullName>
    </recommendedName>
</protein>
<keyword evidence="7 11" id="KW-0472">Membrane</keyword>
<feature type="transmembrane region" description="Helical" evidence="11">
    <location>
        <begin position="69"/>
        <end position="92"/>
    </location>
</feature>
<keyword evidence="11" id="KW-0479">Metal-binding</keyword>
<dbReference type="GO" id="GO:0140114">
    <property type="term" value="P:cellular detoxification of fluoride"/>
    <property type="evidence" value="ECO:0007669"/>
    <property type="project" value="UniProtKB-UniRule"/>
</dbReference>
<evidence type="ECO:0000256" key="10">
    <source>
        <dbReference type="ARBA" id="ARBA00035585"/>
    </source>
</evidence>
<organism evidence="12 13">
    <name type="scientific">Sulfuricurvum kujiense</name>
    <dbReference type="NCBI Taxonomy" id="148813"/>
    <lineage>
        <taxon>Bacteria</taxon>
        <taxon>Pseudomonadati</taxon>
        <taxon>Campylobacterota</taxon>
        <taxon>Epsilonproteobacteria</taxon>
        <taxon>Campylobacterales</taxon>
        <taxon>Sulfurimonadaceae</taxon>
        <taxon>Sulfuricurvum</taxon>
    </lineage>
</organism>
<keyword evidence="11" id="KW-0915">Sodium</keyword>
<feature type="transmembrane region" description="Helical" evidence="11">
    <location>
        <begin position="98"/>
        <end position="123"/>
    </location>
</feature>
<feature type="transmembrane region" description="Helical" evidence="11">
    <location>
        <begin position="37"/>
        <end position="57"/>
    </location>
</feature>
<keyword evidence="4 11" id="KW-0812">Transmembrane</keyword>
<keyword evidence="6 11" id="KW-0406">Ion transport</keyword>
<keyword evidence="2 11" id="KW-1003">Cell membrane</keyword>
<evidence type="ECO:0000313" key="13">
    <source>
        <dbReference type="Proteomes" id="UP000228859"/>
    </source>
</evidence>
<sequence length="128" mass="13740">MSWQTILAIGSGAFLGAVLRAYMNGVVNHHFPHSLPFGTLSVNLIGSFIIGALFAYFSYTTLFSVQMKSFLTTGFLGGLTTYSTFAMETFLLLSGGHLLMAVANMALNTFGTVLMAASGYYLIKNTLS</sequence>
<evidence type="ECO:0000256" key="11">
    <source>
        <dbReference type="HAMAP-Rule" id="MF_00454"/>
    </source>
</evidence>
<feature type="binding site" evidence="11">
    <location>
        <position position="80"/>
    </location>
    <ligand>
        <name>Na(+)</name>
        <dbReference type="ChEBI" id="CHEBI:29101"/>
        <note>structural</note>
    </ligand>
</feature>